<dbReference type="SUPFAM" id="SSF81321">
    <property type="entry name" value="Family A G protein-coupled receptor-like"/>
    <property type="match status" value="1"/>
</dbReference>
<dbReference type="OrthoDB" id="5866227at2759"/>
<dbReference type="WormBase" id="SRAE_1000131400">
    <property type="protein sequence ID" value="SRP09698"/>
    <property type="gene ID" value="WBGene00257918"/>
</dbReference>
<reference evidence="4" key="2">
    <citation type="submission" date="2020-12" db="UniProtKB">
        <authorList>
            <consortium name="WormBaseParasite"/>
        </authorList>
    </citation>
    <scope>IDENTIFICATION</scope>
</reference>
<gene>
    <name evidence="2 4 5" type="ORF">SRAE_1000131400</name>
</gene>
<dbReference type="Proteomes" id="UP000035682">
    <property type="component" value="Unplaced"/>
</dbReference>
<feature type="transmembrane region" description="Helical" evidence="1">
    <location>
        <begin position="39"/>
        <end position="59"/>
    </location>
</feature>
<evidence type="ECO:0000313" key="4">
    <source>
        <dbReference type="WBParaSite" id="SRAE_1000131400.1"/>
    </source>
</evidence>
<dbReference type="EMBL" id="LN609528">
    <property type="protein sequence ID" value="CEF63048.1"/>
    <property type="molecule type" value="Genomic_DNA"/>
</dbReference>
<keyword evidence="1" id="KW-0472">Membrane</keyword>
<dbReference type="GeneID" id="36375413"/>
<feature type="transmembrane region" description="Helical" evidence="1">
    <location>
        <begin position="71"/>
        <end position="93"/>
    </location>
</feature>
<feature type="transmembrane region" description="Helical" evidence="1">
    <location>
        <begin position="204"/>
        <end position="229"/>
    </location>
</feature>
<dbReference type="PANTHER" id="PTHR23021:SF11">
    <property type="entry name" value="SERPENTINE RECEPTOR, CLASS T"/>
    <property type="match status" value="1"/>
</dbReference>
<evidence type="ECO:0000256" key="1">
    <source>
        <dbReference type="SAM" id="Phobius"/>
    </source>
</evidence>
<evidence type="ECO:0000313" key="3">
    <source>
        <dbReference type="Proteomes" id="UP000035682"/>
    </source>
</evidence>
<dbReference type="Gene3D" id="1.20.1070.10">
    <property type="entry name" value="Rhodopsin 7-helix transmembrane proteins"/>
    <property type="match status" value="1"/>
</dbReference>
<proteinExistence type="predicted"/>
<reference evidence="2 3" key="1">
    <citation type="submission" date="2014-09" db="EMBL/GenBank/DDBJ databases">
        <authorList>
            <person name="Martin A.A."/>
        </authorList>
    </citation>
    <scope>NUCLEOTIDE SEQUENCE</scope>
    <source>
        <strain evidence="3">ED321</strain>
        <strain evidence="2">ED321 Heterogonic</strain>
    </source>
</reference>
<feature type="transmembrane region" description="Helical" evidence="1">
    <location>
        <begin position="268"/>
        <end position="289"/>
    </location>
</feature>
<sequence length="398" mass="46405">MYSSIITKNCINNTLWNYFNGMDNETLLWYSEPLHIDDIFAGSFLLIFGLFFIILYSLVSYVMFKSDKDIIGFRFLFSASIADILLLFNYSIWPGITILLKSEIITHNMRHWVQMYLDWVWFSMCYHYMVVAWSRFAAIRFPNTFRIQKRILSYSICLCCYVFAFIQVLLTHFQPWYVVFYFEPSHYGMLSENFIKYLTEGQSFFFITFHILMVIIPIFFYTYGIILLLRHKHVSIFERHKTTLKQVKNYRNVVLNTNIHHSNIEARLIFPCLFNTIVFIIGQIVITLGTGEGKWATWTVLILFAANSAVNPILLIIFSTTIRQKIIKVLGFDGLGNEKIAHASIAVSFTHPKLFANPSGKLKTSSIYNRSIKSENSYTLSVHHISDDDEALENSVIV</sequence>
<dbReference type="AlphaFoldDB" id="A0A090MVQ5"/>
<keyword evidence="1" id="KW-0812">Transmembrane</keyword>
<evidence type="ECO:0000313" key="5">
    <source>
        <dbReference type="WormBase" id="SRAE_1000131400"/>
    </source>
</evidence>
<dbReference type="InterPro" id="IPR019425">
    <property type="entry name" value="7TM_GPCR_serpentine_rcpt_Srt"/>
</dbReference>
<keyword evidence="1" id="KW-1133">Transmembrane helix</keyword>
<feature type="transmembrane region" description="Helical" evidence="1">
    <location>
        <begin position="119"/>
        <end position="139"/>
    </location>
</feature>
<dbReference type="RefSeq" id="XP_024502250.1">
    <property type="nucleotide sequence ID" value="XM_024648254.1"/>
</dbReference>
<keyword evidence="3" id="KW-1185">Reference proteome</keyword>
<dbReference type="CTD" id="36375413"/>
<organism evidence="2">
    <name type="scientific">Strongyloides ratti</name>
    <name type="common">Parasitic roundworm</name>
    <dbReference type="NCBI Taxonomy" id="34506"/>
    <lineage>
        <taxon>Eukaryota</taxon>
        <taxon>Metazoa</taxon>
        <taxon>Ecdysozoa</taxon>
        <taxon>Nematoda</taxon>
        <taxon>Chromadorea</taxon>
        <taxon>Rhabditida</taxon>
        <taxon>Tylenchina</taxon>
        <taxon>Panagrolaimomorpha</taxon>
        <taxon>Strongyloidoidea</taxon>
        <taxon>Strongyloididae</taxon>
        <taxon>Strongyloides</taxon>
    </lineage>
</organism>
<protein>
    <submittedName>
        <fullName evidence="2 4">Uncharacterized protein</fullName>
    </submittedName>
</protein>
<feature type="transmembrane region" description="Helical" evidence="1">
    <location>
        <begin position="151"/>
        <end position="170"/>
    </location>
</feature>
<dbReference type="OMA" id="THFQPWY"/>
<dbReference type="WBParaSite" id="SRAE_1000131400.1">
    <property type="protein sequence ID" value="SRAE_1000131400.1"/>
    <property type="gene ID" value="WBGene00257918"/>
</dbReference>
<accession>A0A090MVQ5</accession>
<evidence type="ECO:0000313" key="2">
    <source>
        <dbReference type="EMBL" id="CEF63048.1"/>
    </source>
</evidence>
<feature type="transmembrane region" description="Helical" evidence="1">
    <location>
        <begin position="295"/>
        <end position="318"/>
    </location>
</feature>
<dbReference type="PANTHER" id="PTHR23021">
    <property type="entry name" value="SERPENTINE RECEPTOR, CLASS T"/>
    <property type="match status" value="1"/>
</dbReference>
<name>A0A090MVQ5_STRRB</name>